<dbReference type="RefSeq" id="WP_202832128.1">
    <property type="nucleotide sequence ID" value="NZ_JAETWB010000004.1"/>
</dbReference>
<dbReference type="Gene3D" id="1.10.30.50">
    <property type="match status" value="1"/>
</dbReference>
<protein>
    <submittedName>
        <fullName evidence="2">HNH endonuclease</fullName>
    </submittedName>
</protein>
<name>A0ABS1U573_9PROT</name>
<sequence length="114" mass="12416">MAAPHMNFPAAVQRQALARQRNLCASCGTRISAPGEAGIASHAYGERAEAHHVIPHKKGGPVTLENCVILCRSCHYSVHQGGSWRDASIYDDLDLLPMRVRIAKIAALYPHYDG</sequence>
<organism evidence="2 3">
    <name type="scientific">Belnapia arida</name>
    <dbReference type="NCBI Taxonomy" id="2804533"/>
    <lineage>
        <taxon>Bacteria</taxon>
        <taxon>Pseudomonadati</taxon>
        <taxon>Pseudomonadota</taxon>
        <taxon>Alphaproteobacteria</taxon>
        <taxon>Acetobacterales</taxon>
        <taxon>Roseomonadaceae</taxon>
        <taxon>Belnapia</taxon>
    </lineage>
</organism>
<dbReference type="Proteomes" id="UP000660885">
    <property type="component" value="Unassembled WGS sequence"/>
</dbReference>
<dbReference type="SMART" id="SM00507">
    <property type="entry name" value="HNHc"/>
    <property type="match status" value="1"/>
</dbReference>
<dbReference type="InterPro" id="IPR003615">
    <property type="entry name" value="HNH_nuc"/>
</dbReference>
<feature type="domain" description="HNH nuclease" evidence="1">
    <location>
        <begin position="11"/>
        <end position="76"/>
    </location>
</feature>
<evidence type="ECO:0000259" key="1">
    <source>
        <dbReference type="SMART" id="SM00507"/>
    </source>
</evidence>
<reference evidence="2 3" key="1">
    <citation type="submission" date="2021-01" db="EMBL/GenBank/DDBJ databases">
        <title>Belnapia mucosa sp. nov. and Belnapia arida sp. nov., isolated from the Tabernas Desert (Almeria, Spain).</title>
        <authorList>
            <person name="Molina-Menor E."/>
            <person name="Vidal-Verdu A."/>
            <person name="Calonge A."/>
            <person name="Satari L."/>
            <person name="Pereto J."/>
            <person name="Porcar M."/>
        </authorList>
    </citation>
    <scope>NUCLEOTIDE SEQUENCE [LARGE SCALE GENOMIC DNA]</scope>
    <source>
        <strain evidence="2 3">T18</strain>
    </source>
</reference>
<comment type="caution">
    <text evidence="2">The sequence shown here is derived from an EMBL/GenBank/DDBJ whole genome shotgun (WGS) entry which is preliminary data.</text>
</comment>
<dbReference type="GO" id="GO:0004519">
    <property type="term" value="F:endonuclease activity"/>
    <property type="evidence" value="ECO:0007669"/>
    <property type="project" value="UniProtKB-KW"/>
</dbReference>
<keyword evidence="2" id="KW-0255">Endonuclease</keyword>
<accession>A0ABS1U573</accession>
<keyword evidence="3" id="KW-1185">Reference proteome</keyword>
<proteinExistence type="predicted"/>
<dbReference type="CDD" id="cd00085">
    <property type="entry name" value="HNHc"/>
    <property type="match status" value="1"/>
</dbReference>
<gene>
    <name evidence="2" type="ORF">JMJ56_12655</name>
</gene>
<dbReference type="Pfam" id="PF01844">
    <property type="entry name" value="HNH"/>
    <property type="match status" value="1"/>
</dbReference>
<evidence type="ECO:0000313" key="3">
    <source>
        <dbReference type="Proteomes" id="UP000660885"/>
    </source>
</evidence>
<dbReference type="InterPro" id="IPR002711">
    <property type="entry name" value="HNH"/>
</dbReference>
<keyword evidence="2" id="KW-0540">Nuclease</keyword>
<evidence type="ECO:0000313" key="2">
    <source>
        <dbReference type="EMBL" id="MBL6078862.1"/>
    </source>
</evidence>
<dbReference type="EMBL" id="JAETWB010000004">
    <property type="protein sequence ID" value="MBL6078862.1"/>
    <property type="molecule type" value="Genomic_DNA"/>
</dbReference>
<keyword evidence="2" id="KW-0378">Hydrolase</keyword>